<dbReference type="GO" id="GO:0006646">
    <property type="term" value="P:phosphatidylethanolamine biosynthetic process"/>
    <property type="evidence" value="ECO:0007669"/>
    <property type="project" value="TreeGrafter"/>
</dbReference>
<dbReference type="Proteomes" id="UP000242525">
    <property type="component" value="Unassembled WGS sequence"/>
</dbReference>
<dbReference type="PANTHER" id="PTHR22603:SF93">
    <property type="entry name" value="RE24176P"/>
    <property type="match status" value="1"/>
</dbReference>
<dbReference type="GO" id="GO:0004305">
    <property type="term" value="F:ethanolamine kinase activity"/>
    <property type="evidence" value="ECO:0007669"/>
    <property type="project" value="TreeGrafter"/>
</dbReference>
<keyword evidence="5" id="KW-1185">Reference proteome</keyword>
<sequence length="520" mass="59207">MKNQVRPAIPRRSSSSRSKIHLSQAGLAHSEQNQVSTPSGGEEEPEVKHVNFHLDNRLPSDYFKQDIVKIIHELRIPKWKAVDFSSMAKDIVVSRISGALTNAVYCVQPPPYLKDLIKAAHTANVIGGIDQVTGAHVSSLKRTYHYKVPPKLLLRVYGPQAENLIDRDVELAVIARLSRRKIGPKMLGTFTNGRFEQFLEATALTKEDLRDPDVSIQIAKRMRELHDGLPLLDEERQKGPSVWKNIHSWAEPAKVRLLQLAKKEPGAVQRVLGVEDIETFFKAIEKYKAWVYEHENYTDESIKDDLVFAHNDAQYGNLLRVLPPPGSPLLRPKNEHRQIVVIDFEYSGANPRYFDIANHFCEWMSDYHNEAQPHFIHEDKYPTRSEQLNLIQGYVEHGATEFDDAKIQAEVDLLMQRVREWRPAVNAFWCIWGLVQAALDKTPEEEKAEALALSEQYKITTNAETGSSDEGEVEEQEDEEEAFDYFAYSAQKAQIFWGDLIDLGVIDAADFHGQIKHIAA</sequence>
<dbReference type="Pfam" id="PF04428">
    <property type="entry name" value="Choline_kin_N"/>
    <property type="match status" value="1"/>
</dbReference>
<dbReference type="PANTHER" id="PTHR22603">
    <property type="entry name" value="CHOLINE/ETHANOALAMINE KINASE"/>
    <property type="match status" value="1"/>
</dbReference>
<evidence type="ECO:0000313" key="5">
    <source>
        <dbReference type="Proteomes" id="UP000242525"/>
    </source>
</evidence>
<keyword evidence="4" id="KW-0808">Transferase</keyword>
<dbReference type="InterPro" id="IPR011009">
    <property type="entry name" value="Kinase-like_dom_sf"/>
</dbReference>
<keyword evidence="4" id="KW-0418">Kinase</keyword>
<evidence type="ECO:0000256" key="2">
    <source>
        <dbReference type="SAM" id="MobiDB-lite"/>
    </source>
</evidence>
<organism evidence="4 5">
    <name type="scientific">Geotrichum candidum</name>
    <name type="common">Oospora lactis</name>
    <name type="synonym">Dipodascus geotrichum</name>
    <dbReference type="NCBI Taxonomy" id="1173061"/>
    <lineage>
        <taxon>Eukaryota</taxon>
        <taxon>Fungi</taxon>
        <taxon>Dikarya</taxon>
        <taxon>Ascomycota</taxon>
        <taxon>Saccharomycotina</taxon>
        <taxon>Dipodascomycetes</taxon>
        <taxon>Dipodascales</taxon>
        <taxon>Dipodascaceae</taxon>
        <taxon>Geotrichum</taxon>
    </lineage>
</organism>
<name>A0A0J9XF29_GEOCN</name>
<comment type="similarity">
    <text evidence="1">Belongs to the choline/ethanolamine kinase family.</text>
</comment>
<feature type="region of interest" description="Disordered" evidence="2">
    <location>
        <begin position="1"/>
        <end position="45"/>
    </location>
</feature>
<proteinExistence type="inferred from homology"/>
<dbReference type="OrthoDB" id="10267235at2759"/>
<dbReference type="AlphaFoldDB" id="A0A0J9XF29"/>
<reference evidence="4" key="1">
    <citation type="submission" date="2014-03" db="EMBL/GenBank/DDBJ databases">
        <authorList>
            <person name="Casaregola S."/>
        </authorList>
    </citation>
    <scope>NUCLEOTIDE SEQUENCE [LARGE SCALE GENOMIC DNA]</scope>
    <source>
        <strain evidence="4">CLIB 918</strain>
    </source>
</reference>
<gene>
    <name evidence="4" type="ORF">BN980_GECA13s01121g</name>
</gene>
<feature type="domain" description="Choline kinase N-terminal" evidence="3">
    <location>
        <begin position="39"/>
        <end position="82"/>
    </location>
</feature>
<evidence type="ECO:0000259" key="3">
    <source>
        <dbReference type="Pfam" id="PF04428"/>
    </source>
</evidence>
<dbReference type="SUPFAM" id="SSF56112">
    <property type="entry name" value="Protein kinase-like (PK-like)"/>
    <property type="match status" value="1"/>
</dbReference>
<accession>A0A0J9XF29</accession>
<dbReference type="STRING" id="1173061.A0A0J9XF29"/>
<feature type="compositionally biased region" description="Polar residues" evidence="2">
    <location>
        <begin position="30"/>
        <end position="39"/>
    </location>
</feature>
<dbReference type="Pfam" id="PF01633">
    <property type="entry name" value="Choline_kinase"/>
    <property type="match status" value="1"/>
</dbReference>
<evidence type="ECO:0000256" key="1">
    <source>
        <dbReference type="ARBA" id="ARBA00038211"/>
    </source>
</evidence>
<comment type="caution">
    <text evidence="4">The sequence shown here is derived from an EMBL/GenBank/DDBJ whole genome shotgun (WGS) entry which is preliminary data.</text>
</comment>
<dbReference type="EMBL" id="CCBN010000013">
    <property type="protein sequence ID" value="CDO55982.1"/>
    <property type="molecule type" value="Genomic_DNA"/>
</dbReference>
<dbReference type="CDD" id="cd05157">
    <property type="entry name" value="ETNK_euk"/>
    <property type="match status" value="1"/>
</dbReference>
<dbReference type="GO" id="GO:0005737">
    <property type="term" value="C:cytoplasm"/>
    <property type="evidence" value="ECO:0007669"/>
    <property type="project" value="TreeGrafter"/>
</dbReference>
<dbReference type="Gene3D" id="3.30.200.20">
    <property type="entry name" value="Phosphorylase Kinase, domain 1"/>
    <property type="match status" value="1"/>
</dbReference>
<dbReference type="InterPro" id="IPR007521">
    <property type="entry name" value="Choline_kin_N"/>
</dbReference>
<dbReference type="GO" id="GO:0004103">
    <property type="term" value="F:choline kinase activity"/>
    <property type="evidence" value="ECO:0007669"/>
    <property type="project" value="TreeGrafter"/>
</dbReference>
<evidence type="ECO:0000313" key="4">
    <source>
        <dbReference type="EMBL" id="CDO55982.1"/>
    </source>
</evidence>
<protein>
    <submittedName>
        <fullName evidence="4">Similar to Saccharomyces cerevisiae YDR147W EKI1 Ethanolamine kinase</fullName>
    </submittedName>
</protein>
<dbReference type="Gene3D" id="3.90.1200.10">
    <property type="match status" value="1"/>
</dbReference>